<dbReference type="InterPro" id="IPR034116">
    <property type="entry name" value="AGE_dom"/>
</dbReference>
<dbReference type="RefSeq" id="WP_069306598.1">
    <property type="nucleotide sequence ID" value="NZ_MCRJ01000036.1"/>
</dbReference>
<keyword evidence="4" id="KW-1185">Reference proteome</keyword>
<dbReference type="PATRIC" id="fig|1439726.3.peg.1904"/>
<evidence type="ECO:0000256" key="2">
    <source>
        <dbReference type="ARBA" id="ARBA00023235"/>
    </source>
</evidence>
<name>A0A1E3H3G5_9HYPH</name>
<evidence type="ECO:0000256" key="1">
    <source>
        <dbReference type="ARBA" id="ARBA00008558"/>
    </source>
</evidence>
<comment type="caution">
    <text evidence="3">The sequence shown here is derived from an EMBL/GenBank/DDBJ whole genome shotgun (WGS) entry which is preliminary data.</text>
</comment>
<dbReference type="InterPro" id="IPR012341">
    <property type="entry name" value="6hp_glycosidase-like_sf"/>
</dbReference>
<dbReference type="PANTHER" id="PTHR15108">
    <property type="entry name" value="N-ACYLGLUCOSAMINE-2-EPIMERASE"/>
    <property type="match status" value="1"/>
</dbReference>
<dbReference type="InterPro" id="IPR008928">
    <property type="entry name" value="6-hairpin_glycosidase_sf"/>
</dbReference>
<sequence length="416" mass="46846">MTEPRTILTDADLPVWRRRPEHRAWLMRQGNAILDFAQQASIDPRGGFFELDADGRPMPGARQIHTTTRMVHCFVIAALLGRPGAADVIDHGLTYLWSGHRDESHGGYMWSLQDGQPADDSKQAYGHGFVLLAAAGGKLVGHPLADRLFADVAEVLDRRFWEENHGAFAEEFARDWSPIGGYRGQNSNMHLTEALMAAFEASGEGLFLSRAERVAELVIGRHAAGNGWRLPEHFHADWEIDRAYRGADMFRPYGTTPGHSLEWARLLLQLWVLGGRRHDWMVGAARALFACAVETSWDKAHGGFFYTLDWDDTPRNTAKLWWPAAEGIAAAAFLGEHDPSAFHEDWYRRIWNFTDRHFIDHRRGGWFPELDETLNPAQTLFAGKPDVYHSLQACLIPLYPATGSLTAEIIRAQRDG</sequence>
<keyword evidence="2 3" id="KW-0413">Isomerase</keyword>
<dbReference type="AlphaFoldDB" id="A0A1E3H3G5"/>
<dbReference type="Pfam" id="PF07221">
    <property type="entry name" value="GlcNAc_2-epim"/>
    <property type="match status" value="1"/>
</dbReference>
<dbReference type="GO" id="GO:0005975">
    <property type="term" value="P:carbohydrate metabolic process"/>
    <property type="evidence" value="ECO:0007669"/>
    <property type="project" value="InterPro"/>
</dbReference>
<comment type="similarity">
    <text evidence="1">Belongs to the N-acylglucosamine 2-epimerase family.</text>
</comment>
<dbReference type="SUPFAM" id="SSF48208">
    <property type="entry name" value="Six-hairpin glycosidases"/>
    <property type="match status" value="1"/>
</dbReference>
<dbReference type="CDD" id="cd00249">
    <property type="entry name" value="AGE"/>
    <property type="match status" value="1"/>
</dbReference>
<dbReference type="EC" id="5.-.-.-" evidence="3"/>
<dbReference type="OrthoDB" id="9806359at2"/>
<dbReference type="Proteomes" id="UP000094622">
    <property type="component" value="Unassembled WGS sequence"/>
</dbReference>
<protein>
    <submittedName>
        <fullName evidence="3">Putative sugar isomerase YihS</fullName>
        <ecNumber evidence="3">5.-.-.-</ecNumber>
    </submittedName>
</protein>
<accession>A0A1E3H3G5</accession>
<dbReference type="Gene3D" id="1.50.10.10">
    <property type="match status" value="1"/>
</dbReference>
<dbReference type="EMBL" id="MCRJ01000036">
    <property type="protein sequence ID" value="ODN70887.1"/>
    <property type="molecule type" value="Genomic_DNA"/>
</dbReference>
<reference evidence="3 4" key="1">
    <citation type="submission" date="2016-07" db="EMBL/GenBank/DDBJ databases">
        <title>Draft Genome Sequence of Methylobrevis pamukkalensis PK2.</title>
        <authorList>
            <person name="Vasilenko O.V."/>
            <person name="Doronina N.V."/>
            <person name="Shmareva M.N."/>
            <person name="Tarlachkov S.V."/>
            <person name="Mustakhimov I."/>
            <person name="Trotsenko Y.A."/>
        </authorList>
    </citation>
    <scope>NUCLEOTIDE SEQUENCE [LARGE SCALE GENOMIC DNA]</scope>
    <source>
        <strain evidence="3 4">PK2</strain>
    </source>
</reference>
<dbReference type="InterPro" id="IPR010819">
    <property type="entry name" value="AGE/CE"/>
</dbReference>
<dbReference type="GO" id="GO:0016853">
    <property type="term" value="F:isomerase activity"/>
    <property type="evidence" value="ECO:0007669"/>
    <property type="project" value="UniProtKB-KW"/>
</dbReference>
<evidence type="ECO:0000313" key="3">
    <source>
        <dbReference type="EMBL" id="ODN70887.1"/>
    </source>
</evidence>
<proteinExistence type="inferred from homology"/>
<evidence type="ECO:0000313" key="4">
    <source>
        <dbReference type="Proteomes" id="UP000094622"/>
    </source>
</evidence>
<organism evidence="3 4">
    <name type="scientific">Methylobrevis pamukkalensis</name>
    <dbReference type="NCBI Taxonomy" id="1439726"/>
    <lineage>
        <taxon>Bacteria</taxon>
        <taxon>Pseudomonadati</taxon>
        <taxon>Pseudomonadota</taxon>
        <taxon>Alphaproteobacteria</taxon>
        <taxon>Hyphomicrobiales</taxon>
        <taxon>Pleomorphomonadaceae</taxon>
        <taxon>Methylobrevis</taxon>
    </lineage>
</organism>
<gene>
    <name evidence="3" type="primary">yihS</name>
    <name evidence="3" type="ORF">A6302_01804</name>
</gene>